<comment type="caution">
    <text evidence="3">The sequence shown here is derived from an EMBL/GenBank/DDBJ whole genome shotgun (WGS) entry which is preliminary data.</text>
</comment>
<dbReference type="PANTHER" id="PTHR31009">
    <property type="entry name" value="S-ADENOSYL-L-METHIONINE:CARBOXYL METHYLTRANSFERASE FAMILY PROTEIN"/>
    <property type="match status" value="1"/>
</dbReference>
<keyword evidence="4" id="KW-1185">Reference proteome</keyword>
<evidence type="ECO:0000313" key="3">
    <source>
        <dbReference type="EMBL" id="OAE35721.1"/>
    </source>
</evidence>
<protein>
    <submittedName>
        <fullName evidence="3">Uncharacterized protein</fullName>
    </submittedName>
</protein>
<dbReference type="InterPro" id="IPR029063">
    <property type="entry name" value="SAM-dependent_MTases_sf"/>
</dbReference>
<proteinExistence type="predicted"/>
<dbReference type="InterPro" id="IPR005299">
    <property type="entry name" value="MeTrfase_7"/>
</dbReference>
<sequence length="490" mass="54459">MAIGELCLSNGAVRKRSTGQDMFMGKGDRKDSYVRSNSQMQMISNSLFPIFLEAVDAMRLPNPQLGPMTVAEFGSSSGQSSIDNVGAVLRRLKSRYDLEIGPEPEYQVFFQDMPSTDFNSRIKLLNEAILSNEDTEAVDFFAAAVPGPLYGRLFPQSTLHFAFATFAINCLSRIPESVSDRSSPAYNGGQTGLYRSSAATMEAYSAQAKEDLLNFLAARAEEMSDEGVLCLNFRCRDSGISSPYSTAHEVIGDCIWDDFVDKGIISASTRDAFNPLHYWRTVQEVKEVLSNFSSEFHVEKQMQHQVHLPAGGHDVTPSDEAVPVSKSMPLVGRGVSSALLRAHFGREVTSLYLERYEQVLMDRIGNHTLSYYQPITWVQEEEGAIPIPTAILIALEVFHANGFQIEEAGVRDLTEAVREIVKNPRSVAQRDQANVLKYFQGGVVWSEVIETSRAPPCTALEIHVQFHDRMTVTDAKEGRHVNLETSRHVN</sequence>
<keyword evidence="2" id="KW-0460">Magnesium</keyword>
<dbReference type="AlphaFoldDB" id="A0A176WSZ3"/>
<reference evidence="3" key="1">
    <citation type="submission" date="2016-03" db="EMBL/GenBank/DDBJ databases">
        <title>Mechanisms controlling the formation of the plant cell surface in tip-growing cells are functionally conserved among land plants.</title>
        <authorList>
            <person name="Honkanen S."/>
            <person name="Jones V.A."/>
            <person name="Morieri G."/>
            <person name="Champion C."/>
            <person name="Hetherington A.J."/>
            <person name="Kelly S."/>
            <person name="Saint-Marcoux D."/>
            <person name="Proust H."/>
            <person name="Prescott H."/>
            <person name="Dolan L."/>
        </authorList>
    </citation>
    <scope>NUCLEOTIDE SEQUENCE [LARGE SCALE GENOMIC DNA]</scope>
    <source>
        <tissue evidence="3">Whole gametophyte</tissue>
    </source>
</reference>
<dbReference type="EMBL" id="LVLJ01000095">
    <property type="protein sequence ID" value="OAE35721.1"/>
    <property type="molecule type" value="Genomic_DNA"/>
</dbReference>
<organism evidence="3 4">
    <name type="scientific">Marchantia polymorpha subsp. ruderalis</name>
    <dbReference type="NCBI Taxonomy" id="1480154"/>
    <lineage>
        <taxon>Eukaryota</taxon>
        <taxon>Viridiplantae</taxon>
        <taxon>Streptophyta</taxon>
        <taxon>Embryophyta</taxon>
        <taxon>Marchantiophyta</taxon>
        <taxon>Marchantiopsida</taxon>
        <taxon>Marchantiidae</taxon>
        <taxon>Marchantiales</taxon>
        <taxon>Marchantiaceae</taxon>
        <taxon>Marchantia</taxon>
    </lineage>
</organism>
<evidence type="ECO:0000256" key="2">
    <source>
        <dbReference type="ARBA" id="ARBA00022842"/>
    </source>
</evidence>
<dbReference type="SUPFAM" id="SSF53335">
    <property type="entry name" value="S-adenosyl-L-methionine-dependent methyltransferases"/>
    <property type="match status" value="1"/>
</dbReference>
<dbReference type="Gene3D" id="1.10.1200.270">
    <property type="entry name" value="Methyltransferase, alpha-helical capping domain"/>
    <property type="match status" value="1"/>
</dbReference>
<dbReference type="GO" id="GO:0008168">
    <property type="term" value="F:methyltransferase activity"/>
    <property type="evidence" value="ECO:0007669"/>
    <property type="project" value="InterPro"/>
</dbReference>
<dbReference type="Gene3D" id="3.40.50.150">
    <property type="entry name" value="Vaccinia Virus protein VP39"/>
    <property type="match status" value="1"/>
</dbReference>
<dbReference type="Proteomes" id="UP000077202">
    <property type="component" value="Unassembled WGS sequence"/>
</dbReference>
<dbReference type="Pfam" id="PF03492">
    <property type="entry name" value="Methyltransf_7"/>
    <property type="match status" value="1"/>
</dbReference>
<dbReference type="GO" id="GO:0046872">
    <property type="term" value="F:metal ion binding"/>
    <property type="evidence" value="ECO:0007669"/>
    <property type="project" value="UniProtKB-KW"/>
</dbReference>
<dbReference type="InterPro" id="IPR042086">
    <property type="entry name" value="MeTrfase_capping"/>
</dbReference>
<evidence type="ECO:0000313" key="4">
    <source>
        <dbReference type="Proteomes" id="UP000077202"/>
    </source>
</evidence>
<name>A0A176WSZ3_MARPO</name>
<accession>A0A176WSZ3</accession>
<gene>
    <name evidence="3" type="ORF">AXG93_1154s1770</name>
</gene>
<evidence type="ECO:0000256" key="1">
    <source>
        <dbReference type="ARBA" id="ARBA00022723"/>
    </source>
</evidence>
<keyword evidence="1" id="KW-0479">Metal-binding</keyword>